<gene>
    <name evidence="1" type="ORF">SEMRO_1424_G271430.1</name>
</gene>
<dbReference type="Proteomes" id="UP001153069">
    <property type="component" value="Unassembled WGS sequence"/>
</dbReference>
<dbReference type="AlphaFoldDB" id="A0A9N8HRP8"/>
<comment type="caution">
    <text evidence="1">The sequence shown here is derived from an EMBL/GenBank/DDBJ whole genome shotgun (WGS) entry which is preliminary data.</text>
</comment>
<sequence length="154" mass="17070">MKVSAAIWTVMDVLVRHSCPDNDYHAGWKCSDQKPQSSVLPPREGLVIEKRDPAVNFVAAEFILMKKVSQQGTNTRRKGSNPAHAELPACRATSLYLYPADLMVGTLLELACAGVLKRLLLSRVDIMQPGCMVSAAEFLQGEHDAWVQQRLEVH</sequence>
<evidence type="ECO:0000313" key="1">
    <source>
        <dbReference type="EMBL" id="CAB9523496.1"/>
    </source>
</evidence>
<reference evidence="1" key="1">
    <citation type="submission" date="2020-06" db="EMBL/GenBank/DDBJ databases">
        <authorList>
            <consortium name="Plant Systems Biology data submission"/>
        </authorList>
    </citation>
    <scope>NUCLEOTIDE SEQUENCE</scope>
    <source>
        <strain evidence="1">D6</strain>
    </source>
</reference>
<accession>A0A9N8HRP8</accession>
<dbReference type="EMBL" id="CAICTM010001422">
    <property type="protein sequence ID" value="CAB9523496.1"/>
    <property type="molecule type" value="Genomic_DNA"/>
</dbReference>
<evidence type="ECO:0000313" key="2">
    <source>
        <dbReference type="Proteomes" id="UP001153069"/>
    </source>
</evidence>
<keyword evidence="2" id="KW-1185">Reference proteome</keyword>
<proteinExistence type="predicted"/>
<protein>
    <submittedName>
        <fullName evidence="1">Uncharacterized protein</fullName>
    </submittedName>
</protein>
<organism evidence="1 2">
    <name type="scientific">Seminavis robusta</name>
    <dbReference type="NCBI Taxonomy" id="568900"/>
    <lineage>
        <taxon>Eukaryota</taxon>
        <taxon>Sar</taxon>
        <taxon>Stramenopiles</taxon>
        <taxon>Ochrophyta</taxon>
        <taxon>Bacillariophyta</taxon>
        <taxon>Bacillariophyceae</taxon>
        <taxon>Bacillariophycidae</taxon>
        <taxon>Naviculales</taxon>
        <taxon>Naviculaceae</taxon>
        <taxon>Seminavis</taxon>
    </lineage>
</organism>
<name>A0A9N8HRP8_9STRA</name>